<feature type="binding site" evidence="5">
    <location>
        <position position="304"/>
    </location>
    <ligand>
        <name>FAD</name>
        <dbReference type="ChEBI" id="CHEBI:57692"/>
    </ligand>
</feature>
<keyword evidence="5" id="KW-0963">Cytoplasm</keyword>
<comment type="caution">
    <text evidence="7">The sequence shown here is derived from an EMBL/GenBank/DDBJ whole genome shotgun (WGS) entry which is preliminary data.</text>
</comment>
<keyword evidence="5" id="KW-0547">Nucleotide-binding</keyword>
<dbReference type="InterPro" id="IPR043683">
    <property type="entry name" value="TetX_monooxygenase"/>
</dbReference>
<evidence type="ECO:0000313" key="7">
    <source>
        <dbReference type="EMBL" id="PVX70720.1"/>
    </source>
</evidence>
<keyword evidence="2 5" id="KW-0274">FAD</keyword>
<organism evidence="7 8">
    <name type="scientific">Paraburkholderia unamae</name>
    <dbReference type="NCBI Taxonomy" id="219649"/>
    <lineage>
        <taxon>Bacteria</taxon>
        <taxon>Pseudomonadati</taxon>
        <taxon>Pseudomonadota</taxon>
        <taxon>Betaproteobacteria</taxon>
        <taxon>Burkholderiales</taxon>
        <taxon>Burkholderiaceae</taxon>
        <taxon>Paraburkholderia</taxon>
    </lineage>
</organism>
<evidence type="ECO:0000256" key="4">
    <source>
        <dbReference type="ARBA" id="ARBA00023033"/>
    </source>
</evidence>
<dbReference type="HAMAP" id="MF_00845">
    <property type="entry name" value="TetX_monooxygenase"/>
    <property type="match status" value="1"/>
</dbReference>
<dbReference type="Gene3D" id="3.50.50.60">
    <property type="entry name" value="FAD/NAD(P)-binding domain"/>
    <property type="match status" value="1"/>
</dbReference>
<comment type="cofactor">
    <cofactor evidence="5">
        <name>FAD</name>
        <dbReference type="ChEBI" id="CHEBI:57692"/>
    </cofactor>
</comment>
<comment type="domain">
    <text evidence="5">Consists of an N-terminal FAD-binding domain with a Rossman fold and a C-terminal substrate-binding domain.</text>
</comment>
<protein>
    <recommendedName>
        <fullName evidence="5">Flavin-dependent monooxygenase</fullName>
    </recommendedName>
    <alternativeName>
        <fullName evidence="5">TetX monooxygenase</fullName>
        <shortName evidence="5">TetX</shortName>
        <ecNumber evidence="5">1.14.13.-</ecNumber>
    </alternativeName>
</protein>
<comment type="catalytic activity">
    <reaction evidence="5">
        <text>a tetracycline + NADPH + O2 + H(+) = an 11a-hydroxytetracycline + NADP(+) + H2O</text>
        <dbReference type="Rhea" id="RHEA:61444"/>
        <dbReference type="ChEBI" id="CHEBI:15377"/>
        <dbReference type="ChEBI" id="CHEBI:15378"/>
        <dbReference type="ChEBI" id="CHEBI:15379"/>
        <dbReference type="ChEBI" id="CHEBI:57783"/>
        <dbReference type="ChEBI" id="CHEBI:58349"/>
        <dbReference type="ChEBI" id="CHEBI:144644"/>
        <dbReference type="ChEBI" id="CHEBI:144645"/>
    </reaction>
</comment>
<keyword evidence="8" id="KW-1185">Reference proteome</keyword>
<feature type="domain" description="FAD-binding" evidence="6">
    <location>
        <begin position="13"/>
        <end position="175"/>
    </location>
</feature>
<dbReference type="InterPro" id="IPR002938">
    <property type="entry name" value="FAD-bd"/>
</dbReference>
<evidence type="ECO:0000256" key="3">
    <source>
        <dbReference type="ARBA" id="ARBA00023002"/>
    </source>
</evidence>
<evidence type="ECO:0000256" key="2">
    <source>
        <dbReference type="ARBA" id="ARBA00022827"/>
    </source>
</evidence>
<keyword evidence="1 5" id="KW-0285">Flavoprotein</keyword>
<comment type="function">
    <text evidence="5">An FAD-requiring monooxygenase active on some tetracycline antibiotic derivatives, which leads to their inactivation. Hydroxylates carbon 11a of tetracycline and some analogs.</text>
</comment>
<dbReference type="InterPro" id="IPR036188">
    <property type="entry name" value="FAD/NAD-bd_sf"/>
</dbReference>
<dbReference type="PANTHER" id="PTHR46972">
    <property type="entry name" value="MONOOXYGENASE ASQM-RELATED"/>
    <property type="match status" value="1"/>
</dbReference>
<comment type="subunit">
    <text evidence="5">Monomer.</text>
</comment>
<dbReference type="RefSeq" id="WP_116614677.1">
    <property type="nucleotide sequence ID" value="NZ_QEOB01000035.1"/>
</dbReference>
<dbReference type="Pfam" id="PF01494">
    <property type="entry name" value="FAD_binding_3"/>
    <property type="match status" value="2"/>
</dbReference>
<dbReference type="SUPFAM" id="SSF51905">
    <property type="entry name" value="FAD/NAD(P)-binding domain"/>
    <property type="match status" value="1"/>
</dbReference>
<comment type="subcellular location">
    <subcellularLocation>
        <location evidence="5">Cytoplasm</location>
    </subcellularLocation>
</comment>
<keyword evidence="4 5" id="KW-0503">Monooxygenase</keyword>
<proteinExistence type="inferred from homology"/>
<gene>
    <name evidence="7" type="ORF">C7402_13524</name>
</gene>
<evidence type="ECO:0000259" key="6">
    <source>
        <dbReference type="Pfam" id="PF01494"/>
    </source>
</evidence>
<sequence length="395" mass="40795">MATPVTFTPPTSPVTIVGAGLGGLVLARVLHLHGIPAIVYEAEPSAQARTQGGLLDIHEHDGQVALAAAGLTEAFRAIVHAGGEATRVLDSQGRMLFEESDDGTGGRPEAPRGELRRILVESLPPQTIRWGKKLSNITPLGQGEHRLSFADGSSEVSRLLVGADGAWSKVRPLLSGAQPEYVGTSFIETCLHDADARHAPAAAAVGGGALFALAPGKGIFAHREPGAVLHAYIALKRPLAWFDALDFADAASVTAKVAAEFDGWSPALRALITEGEAAPVLRPLHMLPVGHRWSRVRGVTLLGDAAHLAPPAGEGANLAMLDGAELGAAIAAHPGDVETALAAYEATMFARSAAAAADSCATLELCLDERAPLSLVDFLSGVAGTQQAALREPSA</sequence>
<dbReference type="PRINTS" id="PR00420">
    <property type="entry name" value="RNGMNOXGNASE"/>
</dbReference>
<evidence type="ECO:0000313" key="8">
    <source>
        <dbReference type="Proteomes" id="UP000245712"/>
    </source>
</evidence>
<dbReference type="EMBL" id="QEOB01000035">
    <property type="protein sequence ID" value="PVX70720.1"/>
    <property type="molecule type" value="Genomic_DNA"/>
</dbReference>
<evidence type="ECO:0000256" key="1">
    <source>
        <dbReference type="ARBA" id="ARBA00022630"/>
    </source>
</evidence>
<dbReference type="EC" id="1.14.13.-" evidence="5"/>
<feature type="binding site" evidence="5">
    <location>
        <position position="49"/>
    </location>
    <ligand>
        <name>NADPH</name>
        <dbReference type="ChEBI" id="CHEBI:57783"/>
    </ligand>
</feature>
<feature type="domain" description="FAD-binding" evidence="6">
    <location>
        <begin position="298"/>
        <end position="351"/>
    </location>
</feature>
<keyword evidence="3 5" id="KW-0560">Oxidoreductase</keyword>
<feature type="binding site" evidence="5">
    <location>
        <position position="112"/>
    </location>
    <ligand>
        <name>FAD</name>
        <dbReference type="ChEBI" id="CHEBI:57692"/>
    </ligand>
</feature>
<feature type="binding site" evidence="5">
    <location>
        <position position="56"/>
    </location>
    <ligand>
        <name>FAD</name>
        <dbReference type="ChEBI" id="CHEBI:57692"/>
    </ligand>
</feature>
<dbReference type="PANTHER" id="PTHR46972:SF1">
    <property type="entry name" value="FAD DEPENDENT OXIDOREDUCTASE DOMAIN-CONTAINING PROTEIN"/>
    <property type="match status" value="1"/>
</dbReference>
<reference evidence="7 8" key="1">
    <citation type="submission" date="2018-05" db="EMBL/GenBank/DDBJ databases">
        <title>Genomic Encyclopedia of Type Strains, Phase IV (KMG-V): Genome sequencing to study the core and pangenomes of soil and plant-associated prokaryotes.</title>
        <authorList>
            <person name="Whitman W."/>
        </authorList>
    </citation>
    <scope>NUCLEOTIDE SEQUENCE [LARGE SCALE GENOMIC DNA]</scope>
    <source>
        <strain evidence="7 8">SCZa-39</strain>
    </source>
</reference>
<evidence type="ECO:0000256" key="5">
    <source>
        <dbReference type="HAMAP-Rule" id="MF_00845"/>
    </source>
</evidence>
<dbReference type="Proteomes" id="UP000245712">
    <property type="component" value="Unassembled WGS sequence"/>
</dbReference>
<keyword evidence="5" id="KW-0521">NADP</keyword>
<accession>A0ABX5K8D3</accession>
<comment type="similarity">
    <text evidence="5">Belongs to the aromatic-ring hydroxylase family. TetX subfamily.</text>
</comment>
<name>A0ABX5K8D3_9BURK</name>